<dbReference type="InterPro" id="IPR025544">
    <property type="entry name" value="YhzD"/>
</dbReference>
<sequence length="84" mass="9578">MDGLIFSQNYYIMKKIKGDKGDAMKTYKLTVFEKNGEKILDEAFEAANDTEAKEKGTEMLTSQNLLEKTHRCTSPEGKLLLFHT</sequence>
<name>A0ABN0W826_9BACI</name>
<reference evidence="1 2" key="1">
    <citation type="journal article" date="2019" name="Int. J. Syst. Evol. Microbiol.">
        <title>The Global Catalogue of Microorganisms (GCM) 10K type strain sequencing project: providing services to taxonomists for standard genome sequencing and annotation.</title>
        <authorList>
            <consortium name="The Broad Institute Genomics Platform"/>
            <consortium name="The Broad Institute Genome Sequencing Center for Infectious Disease"/>
            <person name="Wu L."/>
            <person name="Ma J."/>
        </authorList>
    </citation>
    <scope>NUCLEOTIDE SEQUENCE [LARGE SCALE GENOMIC DNA]</scope>
    <source>
        <strain evidence="1 2">JCM 9731</strain>
    </source>
</reference>
<evidence type="ECO:0000313" key="1">
    <source>
        <dbReference type="EMBL" id="GAA0328475.1"/>
    </source>
</evidence>
<organism evidence="1 2">
    <name type="scientific">Bacillus carboniphilus</name>
    <dbReference type="NCBI Taxonomy" id="86663"/>
    <lineage>
        <taxon>Bacteria</taxon>
        <taxon>Bacillati</taxon>
        <taxon>Bacillota</taxon>
        <taxon>Bacilli</taxon>
        <taxon>Bacillales</taxon>
        <taxon>Bacillaceae</taxon>
        <taxon>Bacillus</taxon>
    </lineage>
</organism>
<dbReference type="EMBL" id="BAAADJ010000019">
    <property type="protein sequence ID" value="GAA0328475.1"/>
    <property type="molecule type" value="Genomic_DNA"/>
</dbReference>
<dbReference type="Proteomes" id="UP001500782">
    <property type="component" value="Unassembled WGS sequence"/>
</dbReference>
<protein>
    <recommendedName>
        <fullName evidence="3">YhzD-like protein</fullName>
    </recommendedName>
</protein>
<comment type="caution">
    <text evidence="1">The sequence shown here is derived from an EMBL/GenBank/DDBJ whole genome shotgun (WGS) entry which is preliminary data.</text>
</comment>
<keyword evidence="2" id="KW-1185">Reference proteome</keyword>
<proteinExistence type="predicted"/>
<accession>A0ABN0W826</accession>
<dbReference type="Pfam" id="PF14120">
    <property type="entry name" value="YhzD"/>
    <property type="match status" value="1"/>
</dbReference>
<gene>
    <name evidence="1" type="ORF">GCM10008967_18720</name>
</gene>
<evidence type="ECO:0000313" key="2">
    <source>
        <dbReference type="Proteomes" id="UP001500782"/>
    </source>
</evidence>
<evidence type="ECO:0008006" key="3">
    <source>
        <dbReference type="Google" id="ProtNLM"/>
    </source>
</evidence>